<evidence type="ECO:0000256" key="8">
    <source>
        <dbReference type="ARBA" id="ARBA00022989"/>
    </source>
</evidence>
<keyword evidence="10 11" id="KW-0472">Membrane</keyword>
<evidence type="ECO:0000256" key="6">
    <source>
        <dbReference type="ARBA" id="ARBA00022692"/>
    </source>
</evidence>
<feature type="transmembrane region" description="Helical" evidence="11">
    <location>
        <begin position="29"/>
        <end position="48"/>
    </location>
</feature>
<keyword evidence="3 11" id="KW-0813">Transport</keyword>
<dbReference type="GO" id="GO:0140359">
    <property type="term" value="F:ABC-type transporter activity"/>
    <property type="evidence" value="ECO:0007669"/>
    <property type="project" value="InterPro"/>
</dbReference>
<evidence type="ECO:0000256" key="1">
    <source>
        <dbReference type="ARBA" id="ARBA00004651"/>
    </source>
</evidence>
<dbReference type="PROSITE" id="PS51012">
    <property type="entry name" value="ABC_TM2"/>
    <property type="match status" value="1"/>
</dbReference>
<dbReference type="InterPro" id="IPR000412">
    <property type="entry name" value="ABC_2_transport"/>
</dbReference>
<keyword evidence="8 11" id="KW-1133">Transmembrane helix</keyword>
<evidence type="ECO:0000313" key="13">
    <source>
        <dbReference type="EMBL" id="ODR88349.1"/>
    </source>
</evidence>
<dbReference type="PRINTS" id="PR00164">
    <property type="entry name" value="ABC2TRNSPORT"/>
</dbReference>
<feature type="transmembrane region" description="Helical" evidence="11">
    <location>
        <begin position="55"/>
        <end position="75"/>
    </location>
</feature>
<feature type="transmembrane region" description="Helical" evidence="11">
    <location>
        <begin position="230"/>
        <end position="248"/>
    </location>
</feature>
<evidence type="ECO:0000256" key="7">
    <source>
        <dbReference type="ARBA" id="ARBA00022903"/>
    </source>
</evidence>
<reference evidence="14" key="1">
    <citation type="submission" date="2016-05" db="EMBL/GenBank/DDBJ databases">
        <authorList>
            <person name="Li Y."/>
        </authorList>
    </citation>
    <scope>NUCLEOTIDE SEQUENCE [LARGE SCALE GENOMIC DNA]</scope>
    <source>
        <strain evidence="14">YIC4027</strain>
    </source>
</reference>
<feature type="domain" description="ABC transmembrane type-2" evidence="12">
    <location>
        <begin position="28"/>
        <end position="249"/>
    </location>
</feature>
<dbReference type="STRING" id="1752398.A8M32_25400"/>
<dbReference type="AlphaFoldDB" id="A0A1E3V452"/>
<feature type="transmembrane region" description="Helical" evidence="11">
    <location>
        <begin position="172"/>
        <end position="189"/>
    </location>
</feature>
<dbReference type="PANTHER" id="PTHR30413">
    <property type="entry name" value="INNER MEMBRANE TRANSPORT PERMEASE"/>
    <property type="match status" value="1"/>
</dbReference>
<proteinExistence type="inferred from homology"/>
<dbReference type="RefSeq" id="WP_069461205.1">
    <property type="nucleotide sequence ID" value="NZ_LYBW01000065.1"/>
</dbReference>
<protein>
    <recommendedName>
        <fullName evidence="11">Transport permease protein</fullName>
    </recommendedName>
</protein>
<evidence type="ECO:0000256" key="3">
    <source>
        <dbReference type="ARBA" id="ARBA00022448"/>
    </source>
</evidence>
<dbReference type="GO" id="GO:0015920">
    <property type="term" value="P:lipopolysaccharide transport"/>
    <property type="evidence" value="ECO:0007669"/>
    <property type="project" value="TreeGrafter"/>
</dbReference>
<evidence type="ECO:0000256" key="9">
    <source>
        <dbReference type="ARBA" id="ARBA00023047"/>
    </source>
</evidence>
<evidence type="ECO:0000256" key="2">
    <source>
        <dbReference type="ARBA" id="ARBA00007783"/>
    </source>
</evidence>
<organism evidence="13 14">
    <name type="scientific">Sinorhizobium alkalisoli</name>
    <dbReference type="NCBI Taxonomy" id="1752398"/>
    <lineage>
        <taxon>Bacteria</taxon>
        <taxon>Pseudomonadati</taxon>
        <taxon>Pseudomonadota</taxon>
        <taxon>Alphaproteobacteria</taxon>
        <taxon>Hyphomicrobiales</taxon>
        <taxon>Rhizobiaceae</taxon>
        <taxon>Sinorhizobium/Ensifer group</taxon>
        <taxon>Sinorhizobium</taxon>
    </lineage>
</organism>
<dbReference type="Proteomes" id="UP000094342">
    <property type="component" value="Unassembled WGS sequence"/>
</dbReference>
<dbReference type="InterPro" id="IPR047817">
    <property type="entry name" value="ABC2_TM_bact-type"/>
</dbReference>
<name>A0A1E3V452_9HYPH</name>
<sequence length="256" mass="28480">MSYLATHIRVVGALLVREMATRFGSKPGGYIWALLDPAAHIFLLTLVFQAIARTPALGTSFALFFATGYIAFQFYQAMTSYLNSAVRANKALLSYPNVAPIDTVVARFVLQIGTTSLVAFIVLGTIVASMRVETSLHWPTILEAVAMACIFGLGVAMVNCVLFLKYSLYEQVFNIVNRPLFLISGVFFLPDSIPDPYRDLVLINPLVHIIMGFRKGFYPEYRAIGLDMNYLYGIAFLTLFAGMLVFTLSRKTLRNE</sequence>
<accession>A0A1E3V452</accession>
<comment type="similarity">
    <text evidence="2 11">Belongs to the ABC-2 integral membrane protein family.</text>
</comment>
<feature type="transmembrane region" description="Helical" evidence="11">
    <location>
        <begin position="108"/>
        <end position="129"/>
    </location>
</feature>
<evidence type="ECO:0000256" key="5">
    <source>
        <dbReference type="ARBA" id="ARBA00022597"/>
    </source>
</evidence>
<keyword evidence="5" id="KW-0762">Sugar transport</keyword>
<comment type="subcellular location">
    <subcellularLocation>
        <location evidence="11">Cell inner membrane</location>
        <topology evidence="11">Multi-pass membrane protein</topology>
    </subcellularLocation>
    <subcellularLocation>
        <location evidence="1">Cell membrane</location>
        <topology evidence="1">Multi-pass membrane protein</topology>
    </subcellularLocation>
</comment>
<evidence type="ECO:0000256" key="11">
    <source>
        <dbReference type="RuleBase" id="RU361157"/>
    </source>
</evidence>
<evidence type="ECO:0000256" key="10">
    <source>
        <dbReference type="ARBA" id="ARBA00023136"/>
    </source>
</evidence>
<keyword evidence="9" id="KW-0625">Polysaccharide transport</keyword>
<gene>
    <name evidence="13" type="ORF">A8M32_25400</name>
</gene>
<dbReference type="GO" id="GO:0015774">
    <property type="term" value="P:polysaccharide transport"/>
    <property type="evidence" value="ECO:0007669"/>
    <property type="project" value="UniProtKB-KW"/>
</dbReference>
<keyword evidence="6 11" id="KW-0812">Transmembrane</keyword>
<dbReference type="EMBL" id="LYBW01000065">
    <property type="protein sequence ID" value="ODR88349.1"/>
    <property type="molecule type" value="Genomic_DNA"/>
</dbReference>
<dbReference type="PANTHER" id="PTHR30413:SF10">
    <property type="entry name" value="CAPSULE POLYSACCHARIDE EXPORT INNER-MEMBRANE PROTEIN CTRC"/>
    <property type="match status" value="1"/>
</dbReference>
<keyword evidence="14" id="KW-1185">Reference proteome</keyword>
<feature type="transmembrane region" description="Helical" evidence="11">
    <location>
        <begin position="141"/>
        <end position="166"/>
    </location>
</feature>
<dbReference type="InterPro" id="IPR013525">
    <property type="entry name" value="ABC2_TM"/>
</dbReference>
<keyword evidence="7" id="KW-0972">Capsule biogenesis/degradation</keyword>
<evidence type="ECO:0000256" key="4">
    <source>
        <dbReference type="ARBA" id="ARBA00022475"/>
    </source>
</evidence>
<dbReference type="Pfam" id="PF01061">
    <property type="entry name" value="ABC2_membrane"/>
    <property type="match status" value="1"/>
</dbReference>
<dbReference type="GO" id="GO:0043190">
    <property type="term" value="C:ATP-binding cassette (ABC) transporter complex"/>
    <property type="evidence" value="ECO:0007669"/>
    <property type="project" value="InterPro"/>
</dbReference>
<keyword evidence="4 11" id="KW-1003">Cell membrane</keyword>
<evidence type="ECO:0000313" key="14">
    <source>
        <dbReference type="Proteomes" id="UP000094342"/>
    </source>
</evidence>
<dbReference type="OrthoDB" id="8479094at2"/>
<comment type="caution">
    <text evidence="13">The sequence shown here is derived from an EMBL/GenBank/DDBJ whole genome shotgun (WGS) entry which is preliminary data.</text>
</comment>
<evidence type="ECO:0000259" key="12">
    <source>
        <dbReference type="PROSITE" id="PS51012"/>
    </source>
</evidence>